<dbReference type="PANTHER" id="PTHR30258:SF2">
    <property type="entry name" value="COMG OPERON PROTEIN 1"/>
    <property type="match status" value="1"/>
</dbReference>
<keyword evidence="6" id="KW-1185">Reference proteome</keyword>
<dbReference type="Gene3D" id="3.30.450.90">
    <property type="match status" value="1"/>
</dbReference>
<evidence type="ECO:0000256" key="2">
    <source>
        <dbReference type="ARBA" id="ARBA00022741"/>
    </source>
</evidence>
<proteinExistence type="inferred from homology"/>
<dbReference type="GO" id="GO:0005524">
    <property type="term" value="F:ATP binding"/>
    <property type="evidence" value="ECO:0007669"/>
    <property type="project" value="UniProtKB-KW"/>
</dbReference>
<protein>
    <submittedName>
        <fullName evidence="5">Competence protein ComGA</fullName>
    </submittedName>
</protein>
<dbReference type="GO" id="GO:0005886">
    <property type="term" value="C:plasma membrane"/>
    <property type="evidence" value="ECO:0007669"/>
    <property type="project" value="TreeGrafter"/>
</dbReference>
<evidence type="ECO:0000313" key="6">
    <source>
        <dbReference type="Proteomes" id="UP000295515"/>
    </source>
</evidence>
<comment type="caution">
    <text evidence="5">The sequence shown here is derived from an EMBL/GenBank/DDBJ whole genome shotgun (WGS) entry which is preliminary data.</text>
</comment>
<gene>
    <name evidence="5" type="ORF">EDD60_11377</name>
</gene>
<evidence type="ECO:0000256" key="3">
    <source>
        <dbReference type="ARBA" id="ARBA00022840"/>
    </source>
</evidence>
<keyword evidence="2" id="KW-0547">Nucleotide-binding</keyword>
<dbReference type="AlphaFoldDB" id="A0A4R3Z3N8"/>
<dbReference type="Pfam" id="PF00437">
    <property type="entry name" value="T2SSE"/>
    <property type="match status" value="1"/>
</dbReference>
<dbReference type="RefSeq" id="WP_066443279.1">
    <property type="nucleotide sequence ID" value="NZ_JANKBF010000013.1"/>
</dbReference>
<dbReference type="InterPro" id="IPR027417">
    <property type="entry name" value="P-loop_NTPase"/>
</dbReference>
<name>A0A4R3Z3N8_9FIRM</name>
<organism evidence="5 6">
    <name type="scientific">Longibaculum muris</name>
    <dbReference type="NCBI Taxonomy" id="1796628"/>
    <lineage>
        <taxon>Bacteria</taxon>
        <taxon>Bacillati</taxon>
        <taxon>Bacillota</taxon>
        <taxon>Erysipelotrichia</taxon>
        <taxon>Erysipelotrichales</taxon>
        <taxon>Coprobacillaceae</taxon>
        <taxon>Longibaculum</taxon>
    </lineage>
</organism>
<keyword evidence="3" id="KW-0067">ATP-binding</keyword>
<dbReference type="GO" id="GO:0016887">
    <property type="term" value="F:ATP hydrolysis activity"/>
    <property type="evidence" value="ECO:0007669"/>
    <property type="project" value="TreeGrafter"/>
</dbReference>
<dbReference type="PROSITE" id="PS00662">
    <property type="entry name" value="T2SP_E"/>
    <property type="match status" value="1"/>
</dbReference>
<evidence type="ECO:0000313" key="5">
    <source>
        <dbReference type="EMBL" id="TCV98483.1"/>
    </source>
</evidence>
<evidence type="ECO:0000256" key="1">
    <source>
        <dbReference type="ARBA" id="ARBA00006611"/>
    </source>
</evidence>
<dbReference type="InterPro" id="IPR001482">
    <property type="entry name" value="T2SS/T4SS_dom"/>
</dbReference>
<dbReference type="SUPFAM" id="SSF52540">
    <property type="entry name" value="P-loop containing nucleoside triphosphate hydrolases"/>
    <property type="match status" value="1"/>
</dbReference>
<dbReference type="EMBL" id="SMCQ01000013">
    <property type="protein sequence ID" value="TCV98483.1"/>
    <property type="molecule type" value="Genomic_DNA"/>
</dbReference>
<dbReference type="CDD" id="cd01129">
    <property type="entry name" value="PulE-GspE-like"/>
    <property type="match status" value="1"/>
</dbReference>
<dbReference type="Gene3D" id="3.40.50.300">
    <property type="entry name" value="P-loop containing nucleotide triphosphate hydrolases"/>
    <property type="match status" value="1"/>
</dbReference>
<dbReference type="Proteomes" id="UP000295515">
    <property type="component" value="Unassembled WGS sequence"/>
</dbReference>
<accession>A0A4R3Z3N8</accession>
<sequence>MDELFDKMLYRALKAKATDIHLVLKERLKIRFRVFGSLKKYDELDEEIGGKLMNYIKYRALINTNYRLLPQTGDFSITIQEKEYYLRVSYLPSLEFESIVIRILNNHEIQSIDELTYQEDIKAYLHWLTHQQSGLFLISGATGSGKSTTLYTVLKEILLHENKNAISIEDPIEIHLDECLQIELNEKLGITYHDTLKQILRHDPDVIMIGEVRDELTAKIAITCALTGHLVLTTIHASSALLSLKRLMNLGVHQIDICDVVIGAMSQRMKYDSQKEQVIVLSELMKKGEIKDYFEKQKISYLTFDKAAKQLIKQGFDQNLFIGDMANE</sequence>
<dbReference type="GeneID" id="98915719"/>
<dbReference type="PANTHER" id="PTHR30258">
    <property type="entry name" value="TYPE II SECRETION SYSTEM PROTEIN GSPE-RELATED"/>
    <property type="match status" value="1"/>
</dbReference>
<comment type="similarity">
    <text evidence="1">Belongs to the GSP E family.</text>
</comment>
<reference evidence="5 6" key="1">
    <citation type="submission" date="2019-03" db="EMBL/GenBank/DDBJ databases">
        <title>Genomic Encyclopedia of Type Strains, Phase IV (KMG-IV): sequencing the most valuable type-strain genomes for metagenomic binning, comparative biology and taxonomic classification.</title>
        <authorList>
            <person name="Goeker M."/>
        </authorList>
    </citation>
    <scope>NUCLEOTIDE SEQUENCE [LARGE SCALE GENOMIC DNA]</scope>
    <source>
        <strain evidence="5 6">DSM 29487</strain>
    </source>
</reference>
<evidence type="ECO:0000259" key="4">
    <source>
        <dbReference type="PROSITE" id="PS00662"/>
    </source>
</evidence>
<feature type="domain" description="Bacterial type II secretion system protein E" evidence="4">
    <location>
        <begin position="200"/>
        <end position="214"/>
    </location>
</feature>